<feature type="region of interest" description="Disordered" evidence="1">
    <location>
        <begin position="40"/>
        <end position="64"/>
    </location>
</feature>
<protein>
    <submittedName>
        <fullName evidence="3">Uncharacterized protein</fullName>
    </submittedName>
</protein>
<feature type="transmembrane region" description="Helical" evidence="2">
    <location>
        <begin position="6"/>
        <end position="26"/>
    </location>
</feature>
<sequence length="64" mass="6554">MTDLLTIFAAVWGGSTLMIIGIVAAARASHRIRAHLLPVEGGDAGQAPASDARRSARPDGGSRS</sequence>
<evidence type="ECO:0000256" key="2">
    <source>
        <dbReference type="SAM" id="Phobius"/>
    </source>
</evidence>
<gene>
    <name evidence="3" type="ORF">AVDCRST_MAG91-994</name>
</gene>
<evidence type="ECO:0000313" key="3">
    <source>
        <dbReference type="EMBL" id="CAA9499892.1"/>
    </source>
</evidence>
<name>A0A6J4SNZ4_9SPHN</name>
<feature type="compositionally biased region" description="Basic and acidic residues" evidence="1">
    <location>
        <begin position="51"/>
        <end position="64"/>
    </location>
</feature>
<dbReference type="EMBL" id="CADCVX010000224">
    <property type="protein sequence ID" value="CAA9499892.1"/>
    <property type="molecule type" value="Genomic_DNA"/>
</dbReference>
<accession>A0A6J4SNZ4</accession>
<organism evidence="3">
    <name type="scientific">uncultured Sphingomonadaceae bacterium</name>
    <dbReference type="NCBI Taxonomy" id="169976"/>
    <lineage>
        <taxon>Bacteria</taxon>
        <taxon>Pseudomonadati</taxon>
        <taxon>Pseudomonadota</taxon>
        <taxon>Alphaproteobacteria</taxon>
        <taxon>Sphingomonadales</taxon>
        <taxon>Sphingomonadaceae</taxon>
        <taxon>environmental samples</taxon>
    </lineage>
</organism>
<reference evidence="3" key="1">
    <citation type="submission" date="2020-02" db="EMBL/GenBank/DDBJ databases">
        <authorList>
            <person name="Meier V. D."/>
        </authorList>
    </citation>
    <scope>NUCLEOTIDE SEQUENCE</scope>
    <source>
        <strain evidence="3">AVDCRST_MAG91</strain>
    </source>
</reference>
<keyword evidence="2" id="KW-0472">Membrane</keyword>
<keyword evidence="2" id="KW-1133">Transmembrane helix</keyword>
<proteinExistence type="predicted"/>
<keyword evidence="2" id="KW-0812">Transmembrane</keyword>
<dbReference type="AlphaFoldDB" id="A0A6J4SNZ4"/>
<evidence type="ECO:0000256" key="1">
    <source>
        <dbReference type="SAM" id="MobiDB-lite"/>
    </source>
</evidence>